<dbReference type="PANTHER" id="PTHR31129">
    <property type="entry name" value="GLYCOPROTEIN HORMONE ALPHA-2"/>
    <property type="match status" value="1"/>
</dbReference>
<proteinExistence type="inferred from homology"/>
<organism evidence="8 9">
    <name type="scientific">Ranitomeya imitator</name>
    <name type="common">mimic poison frog</name>
    <dbReference type="NCBI Taxonomy" id="111125"/>
    <lineage>
        <taxon>Eukaryota</taxon>
        <taxon>Metazoa</taxon>
        <taxon>Chordata</taxon>
        <taxon>Craniata</taxon>
        <taxon>Vertebrata</taxon>
        <taxon>Euteleostomi</taxon>
        <taxon>Amphibia</taxon>
        <taxon>Batrachia</taxon>
        <taxon>Anura</taxon>
        <taxon>Neobatrachia</taxon>
        <taxon>Hyloidea</taxon>
        <taxon>Dendrobatidae</taxon>
        <taxon>Dendrobatinae</taxon>
        <taxon>Ranitomeya</taxon>
    </lineage>
</organism>
<dbReference type="InterPro" id="IPR000476">
    <property type="entry name" value="Glyco_hormone"/>
</dbReference>
<evidence type="ECO:0000256" key="6">
    <source>
        <dbReference type="ARBA" id="ARBA00023180"/>
    </source>
</evidence>
<comment type="similarity">
    <text evidence="2 7">Belongs to the glycoprotein hormones subunit alpha family.</text>
</comment>
<evidence type="ECO:0000256" key="7">
    <source>
        <dbReference type="RuleBase" id="RU362129"/>
    </source>
</evidence>
<dbReference type="InterPro" id="IPR052680">
    <property type="entry name" value="Glyco_Hormone_Alpha"/>
</dbReference>
<reference evidence="8" key="1">
    <citation type="submission" date="2023-07" db="EMBL/GenBank/DDBJ databases">
        <authorList>
            <person name="Stuckert A."/>
        </authorList>
    </citation>
    <scope>NUCLEOTIDE SEQUENCE</scope>
</reference>
<keyword evidence="3 7" id="KW-0964">Secreted</keyword>
<keyword evidence="6 7" id="KW-0325">Glycoprotein</keyword>
<keyword evidence="9" id="KW-1185">Reference proteome</keyword>
<comment type="subunit">
    <text evidence="7">Heterodimer of an alpha and a beta chain.</text>
</comment>
<dbReference type="InterPro" id="IPR029034">
    <property type="entry name" value="Cystine-knot_cytokine"/>
</dbReference>
<evidence type="ECO:0000313" key="9">
    <source>
        <dbReference type="Proteomes" id="UP001176940"/>
    </source>
</evidence>
<comment type="subcellular location">
    <subcellularLocation>
        <location evidence="1 7">Secreted</location>
    </subcellularLocation>
</comment>
<evidence type="ECO:0000256" key="1">
    <source>
        <dbReference type="ARBA" id="ARBA00004613"/>
    </source>
</evidence>
<keyword evidence="5" id="KW-1015">Disulfide bond</keyword>
<dbReference type="Gene3D" id="2.10.90.10">
    <property type="entry name" value="Cystine-knot cytokines"/>
    <property type="match status" value="1"/>
</dbReference>
<dbReference type="PANTHER" id="PTHR31129:SF2">
    <property type="entry name" value="GLYCOPROTEIN HORMONE ALPHA-2"/>
    <property type="match status" value="1"/>
</dbReference>
<dbReference type="Pfam" id="PF00236">
    <property type="entry name" value="Hormone_6"/>
    <property type="match status" value="1"/>
</dbReference>
<dbReference type="Proteomes" id="UP001176940">
    <property type="component" value="Unassembled WGS sequence"/>
</dbReference>
<evidence type="ECO:0000256" key="5">
    <source>
        <dbReference type="ARBA" id="ARBA00023157"/>
    </source>
</evidence>
<comment type="caution">
    <text evidence="8">The sequence shown here is derived from an EMBL/GenBank/DDBJ whole genome shotgun (WGS) entry which is preliminary data.</text>
</comment>
<dbReference type="EMBL" id="CAUEEQ010061043">
    <property type="protein sequence ID" value="CAJ0964493.1"/>
    <property type="molecule type" value="Genomic_DNA"/>
</dbReference>
<gene>
    <name evidence="8" type="ORF">RIMI_LOCUS19265385</name>
</gene>
<dbReference type="PROSITE" id="PS50277">
    <property type="entry name" value="GLYCO_HORMONE_ALPHA_3"/>
    <property type="match status" value="1"/>
</dbReference>
<name>A0ABN9MCJ8_9NEOB</name>
<evidence type="ECO:0000256" key="2">
    <source>
        <dbReference type="ARBA" id="ARBA00009128"/>
    </source>
</evidence>
<protein>
    <recommendedName>
        <fullName evidence="7">Glycoprotein hormones alpha chain</fullName>
    </recommendedName>
</protein>
<evidence type="ECO:0000256" key="4">
    <source>
        <dbReference type="ARBA" id="ARBA00022702"/>
    </source>
</evidence>
<accession>A0ABN9MCJ8</accession>
<sequence>MLSEDANHTTFNVTIRSDRKGTCRGTQVIKACVGYCESSAFPSKYSVLVASGYKHNITSVSQCCTISKLQKVKVRLFCGASRWEEIEIGSAESCQCATCRLSRY</sequence>
<evidence type="ECO:0000256" key="3">
    <source>
        <dbReference type="ARBA" id="ARBA00022525"/>
    </source>
</evidence>
<keyword evidence="4 7" id="KW-0372">Hormone</keyword>
<evidence type="ECO:0000313" key="8">
    <source>
        <dbReference type="EMBL" id="CAJ0964493.1"/>
    </source>
</evidence>
<dbReference type="SUPFAM" id="SSF57501">
    <property type="entry name" value="Cystine-knot cytokines"/>
    <property type="match status" value="1"/>
</dbReference>